<evidence type="ECO:0000256" key="1">
    <source>
        <dbReference type="SAM" id="Phobius"/>
    </source>
</evidence>
<reference evidence="3 4" key="1">
    <citation type="journal article" date="2010" name="Int. J. Syst. Evol. Microbiol.">
        <title>Thiohalobacter thiocyanaticus gen. nov., sp. nov., a moderately halophilic, sulfur-oxidizing gammaproteobacterium from hypersaline lakes, that utilizes thiocyanate.</title>
        <authorList>
            <person name="Sorokin D.Y."/>
            <person name="Kovaleva O.L."/>
            <person name="Tourova T.P."/>
            <person name="Muyzer G."/>
        </authorList>
    </citation>
    <scope>NUCLEOTIDE SEQUENCE [LARGE SCALE GENOMIC DNA]</scope>
    <source>
        <strain evidence="3 4">Hrh1</strain>
    </source>
</reference>
<dbReference type="EMBL" id="QZMU01000001">
    <property type="protein sequence ID" value="RRQ21505.1"/>
    <property type="molecule type" value="Genomic_DNA"/>
</dbReference>
<dbReference type="Proteomes" id="UP000287798">
    <property type="component" value="Unassembled WGS sequence"/>
</dbReference>
<comment type="caution">
    <text evidence="3">The sequence shown here is derived from an EMBL/GenBank/DDBJ whole genome shotgun (WGS) entry which is preliminary data.</text>
</comment>
<proteinExistence type="predicted"/>
<evidence type="ECO:0000313" key="4">
    <source>
        <dbReference type="Proteomes" id="UP000287798"/>
    </source>
</evidence>
<keyword evidence="4" id="KW-1185">Reference proteome</keyword>
<feature type="signal peptide" evidence="2">
    <location>
        <begin position="1"/>
        <end position="22"/>
    </location>
</feature>
<evidence type="ECO:0000313" key="3">
    <source>
        <dbReference type="EMBL" id="RRQ21505.1"/>
    </source>
</evidence>
<feature type="transmembrane region" description="Helical" evidence="1">
    <location>
        <begin position="188"/>
        <end position="208"/>
    </location>
</feature>
<sequence>METKMNRSVLGVLAICASTYGAAVSAASVPGLPAEAGAMSGDDSYFSVDIMDSTAVEGALDFSVKLLEEFSFGGNFGLQAFGFNVDPTMETETTDNGSVVLSSTPLELSNLPDGWSVKTDQQMGGQGVFDIALWTEGNNRTDQLDFTLIGAGQDQIGDEFAAKVAGYFGMGHGKGGDNGNGVEPPQAVPLPAAAWLFISGIVGMLGVARRRNPAAVQSAA</sequence>
<name>A0A426QID6_9GAMM</name>
<evidence type="ECO:0000256" key="2">
    <source>
        <dbReference type="SAM" id="SignalP"/>
    </source>
</evidence>
<dbReference type="InterPro" id="IPR022472">
    <property type="entry name" value="VPLPA-CTERM"/>
</dbReference>
<dbReference type="OrthoDB" id="7060801at2"/>
<keyword evidence="2" id="KW-0732">Signal</keyword>
<organism evidence="3 4">
    <name type="scientific">Thiohalobacter thiocyanaticus</name>
    <dbReference type="NCBI Taxonomy" id="585455"/>
    <lineage>
        <taxon>Bacteria</taxon>
        <taxon>Pseudomonadati</taxon>
        <taxon>Pseudomonadota</taxon>
        <taxon>Gammaproteobacteria</taxon>
        <taxon>Thiohalobacterales</taxon>
        <taxon>Thiohalobacteraceae</taxon>
        <taxon>Thiohalobacter</taxon>
    </lineage>
</organism>
<dbReference type="RefSeq" id="WP_125180851.1">
    <property type="nucleotide sequence ID" value="NZ_QZMU01000001.1"/>
</dbReference>
<dbReference type="AlphaFoldDB" id="A0A426QID6"/>
<keyword evidence="1" id="KW-0472">Membrane</keyword>
<feature type="chain" id="PRO_5019361724" evidence="2">
    <location>
        <begin position="23"/>
        <end position="220"/>
    </location>
</feature>
<protein>
    <submittedName>
        <fullName evidence="3">VPLPA-CTERM sorting domain-containing protein</fullName>
    </submittedName>
</protein>
<dbReference type="NCBIfam" id="TIGR03370">
    <property type="entry name" value="VPLPA-CTERM"/>
    <property type="match status" value="1"/>
</dbReference>
<accession>A0A426QID6</accession>
<keyword evidence="1" id="KW-0812">Transmembrane</keyword>
<gene>
    <name evidence="3" type="ORF">D6C00_05835</name>
</gene>
<keyword evidence="1" id="KW-1133">Transmembrane helix</keyword>